<evidence type="ECO:0000256" key="1">
    <source>
        <dbReference type="SAM" id="MobiDB-lite"/>
    </source>
</evidence>
<dbReference type="Proteomes" id="UP000289152">
    <property type="component" value="Unassembled WGS sequence"/>
</dbReference>
<gene>
    <name evidence="2" type="ORF">M231_00307</name>
</gene>
<dbReference type="AlphaFoldDB" id="A0A4V1M518"/>
<evidence type="ECO:0000313" key="3">
    <source>
        <dbReference type="Proteomes" id="UP000289152"/>
    </source>
</evidence>
<dbReference type="VEuPathDB" id="FungiDB:TREMEDRAFT_63540"/>
<accession>A0A4V1M518</accession>
<dbReference type="EMBL" id="SDIL01000002">
    <property type="protein sequence ID" value="RXK42317.1"/>
    <property type="molecule type" value="Genomic_DNA"/>
</dbReference>
<comment type="caution">
    <text evidence="2">The sequence shown here is derived from an EMBL/GenBank/DDBJ whole genome shotgun (WGS) entry which is preliminary data.</text>
</comment>
<feature type="region of interest" description="Disordered" evidence="1">
    <location>
        <begin position="279"/>
        <end position="300"/>
    </location>
</feature>
<evidence type="ECO:0000313" key="2">
    <source>
        <dbReference type="EMBL" id="RXK42317.1"/>
    </source>
</evidence>
<organism evidence="2 3">
    <name type="scientific">Tremella mesenterica</name>
    <name type="common">Jelly fungus</name>
    <dbReference type="NCBI Taxonomy" id="5217"/>
    <lineage>
        <taxon>Eukaryota</taxon>
        <taxon>Fungi</taxon>
        <taxon>Dikarya</taxon>
        <taxon>Basidiomycota</taxon>
        <taxon>Agaricomycotina</taxon>
        <taxon>Tremellomycetes</taxon>
        <taxon>Tremellales</taxon>
        <taxon>Tremellaceae</taxon>
        <taxon>Tremella</taxon>
    </lineage>
</organism>
<feature type="region of interest" description="Disordered" evidence="1">
    <location>
        <begin position="374"/>
        <end position="407"/>
    </location>
</feature>
<feature type="compositionally biased region" description="Polar residues" evidence="1">
    <location>
        <begin position="374"/>
        <end position="388"/>
    </location>
</feature>
<sequence length="459" mass="49863">MSSLTPDQIVGILSSSSALENILDGNMPKAIKNSLNKAALRAWEMYSSGNPLQTPAHRDFVKGIEPDLQDSHVIRTAKGLTTPETIKGYFDGIISQHSMDLQEMMKNSEAGKLTVVSQDGSIDVWGNDNMAKELNAIFPNGSIYIEKREDPDVICRELWKWGCSLITTTEPNAISVEVTKDGERLYSHGMSSGIAFVHSEGMVGQNKVTYDWSTCPGVSVDSNDEPNVRARLSMPGQTILSYTMMEGRKHFVSYILDEEKAPSNPTSFENSVGDCSSVAECETQPSEPAKNGKKPDKTRLSYKDLKNGVNVETWKLDASFPEIALTCIGGGQEIGLQLNGGRLVYLADKDDEGVSQEVTVYNGQKVVGEWSLNSCESGSEGQTDSESLQDPRSDTYLEATDSSPTEAAWAIPKGSPTVALVEGWNSRYDGSGRDASGDLLPFLTFDGTQLGRRADGISI</sequence>
<protein>
    <submittedName>
        <fullName evidence="2">Uncharacterized protein</fullName>
    </submittedName>
</protein>
<name>A0A4V1M518_TREME</name>
<proteinExistence type="predicted"/>
<keyword evidence="3" id="KW-1185">Reference proteome</keyword>
<dbReference type="InParanoid" id="A0A4V1M518"/>
<reference evidence="2 3" key="1">
    <citation type="submission" date="2016-06" db="EMBL/GenBank/DDBJ databases">
        <title>Evolution of pathogenesis and genome organization in the Tremellales.</title>
        <authorList>
            <person name="Cuomo C."/>
            <person name="Litvintseva A."/>
            <person name="Heitman J."/>
            <person name="Chen Y."/>
            <person name="Sun S."/>
            <person name="Springer D."/>
            <person name="Dromer F."/>
            <person name="Young S."/>
            <person name="Zeng Q."/>
            <person name="Chapman S."/>
            <person name="Gujja S."/>
            <person name="Saif S."/>
            <person name="Birren B."/>
        </authorList>
    </citation>
    <scope>NUCLEOTIDE SEQUENCE [LARGE SCALE GENOMIC DNA]</scope>
    <source>
        <strain evidence="2 3">ATCC 28783</strain>
    </source>
</reference>